<feature type="region of interest" description="Disordered" evidence="1">
    <location>
        <begin position="1"/>
        <end position="72"/>
    </location>
</feature>
<dbReference type="EMBL" id="BAAANS010000058">
    <property type="protein sequence ID" value="GAA2117422.1"/>
    <property type="molecule type" value="Genomic_DNA"/>
</dbReference>
<sequence length="98" mass="9619">MGPAAADASAGAPGVGGGAERGLVDGTAGEAMEGSNGRRGRRSPHAVTHATASLNAAGPGGSSAGPGQFSLRFDRTRERLEAVKDAGVTSVFRTGRKG</sequence>
<proteinExistence type="predicted"/>
<name>A0ABP5JFU3_9ACTN</name>
<accession>A0ABP5JFU3</accession>
<reference evidence="3" key="1">
    <citation type="journal article" date="2019" name="Int. J. Syst. Evol. Microbiol.">
        <title>The Global Catalogue of Microorganisms (GCM) 10K type strain sequencing project: providing services to taxonomists for standard genome sequencing and annotation.</title>
        <authorList>
            <consortium name="The Broad Institute Genomics Platform"/>
            <consortium name="The Broad Institute Genome Sequencing Center for Infectious Disease"/>
            <person name="Wu L."/>
            <person name="Ma J."/>
        </authorList>
    </citation>
    <scope>NUCLEOTIDE SEQUENCE [LARGE SCALE GENOMIC DNA]</scope>
    <source>
        <strain evidence="3">JCM 14559</strain>
    </source>
</reference>
<organism evidence="2 3">
    <name type="scientific">Kitasatospora saccharophila</name>
    <dbReference type="NCBI Taxonomy" id="407973"/>
    <lineage>
        <taxon>Bacteria</taxon>
        <taxon>Bacillati</taxon>
        <taxon>Actinomycetota</taxon>
        <taxon>Actinomycetes</taxon>
        <taxon>Kitasatosporales</taxon>
        <taxon>Streptomycetaceae</taxon>
        <taxon>Kitasatospora</taxon>
    </lineage>
</organism>
<evidence type="ECO:0000256" key="1">
    <source>
        <dbReference type="SAM" id="MobiDB-lite"/>
    </source>
</evidence>
<protein>
    <submittedName>
        <fullName evidence="2">Uncharacterized protein</fullName>
    </submittedName>
</protein>
<feature type="compositionally biased region" description="Low complexity" evidence="1">
    <location>
        <begin position="1"/>
        <end position="12"/>
    </location>
</feature>
<comment type="caution">
    <text evidence="2">The sequence shown here is derived from an EMBL/GenBank/DDBJ whole genome shotgun (WGS) entry which is preliminary data.</text>
</comment>
<evidence type="ECO:0000313" key="3">
    <source>
        <dbReference type="Proteomes" id="UP001500897"/>
    </source>
</evidence>
<keyword evidence="3" id="KW-1185">Reference proteome</keyword>
<gene>
    <name evidence="2" type="ORF">GCM10009759_63740</name>
</gene>
<dbReference type="Proteomes" id="UP001500897">
    <property type="component" value="Unassembled WGS sequence"/>
</dbReference>
<evidence type="ECO:0000313" key="2">
    <source>
        <dbReference type="EMBL" id="GAA2117422.1"/>
    </source>
</evidence>